<dbReference type="GO" id="GO:0030042">
    <property type="term" value="P:actin filament depolymerization"/>
    <property type="evidence" value="ECO:0007669"/>
    <property type="project" value="InterPro"/>
</dbReference>
<dbReference type="InterPro" id="IPR002108">
    <property type="entry name" value="ADF-H"/>
</dbReference>
<dbReference type="GO" id="GO:0015629">
    <property type="term" value="C:actin cytoskeleton"/>
    <property type="evidence" value="ECO:0007669"/>
    <property type="project" value="InterPro"/>
</dbReference>
<comment type="caution">
    <text evidence="4">The sequence shown here is derived from an EMBL/GenBank/DDBJ whole genome shotgun (WGS) entry which is preliminary data.</text>
</comment>
<dbReference type="InterPro" id="IPR029006">
    <property type="entry name" value="ADF-H/Gelsolin-like_dom_sf"/>
</dbReference>
<dbReference type="Gene3D" id="3.40.20.10">
    <property type="entry name" value="Severin"/>
    <property type="match status" value="1"/>
</dbReference>
<keyword evidence="5" id="KW-1185">Reference proteome</keyword>
<dbReference type="Pfam" id="PF00241">
    <property type="entry name" value="Cofilin_ADF"/>
    <property type="match status" value="1"/>
</dbReference>
<gene>
    <name evidence="4" type="ORF">IFM89_006660</name>
</gene>
<sequence length="146" mass="16578">ANAASGMAVHDDCKLKFLELKTKRQFRFIVFRIEEKIQQVVVETVGEPDATYDEFTASLPANECRYAVLILISLLMRTARKARYSSLHDLDMVDEKGMREASDLKVSRSLSSSLRRCSDLDMVDEKGKREVSGFNKFFSLVFGSLL</sequence>
<dbReference type="OrthoDB" id="10249245at2759"/>
<dbReference type="SMART" id="SM00102">
    <property type="entry name" value="ADF"/>
    <property type="match status" value="1"/>
</dbReference>
<feature type="domain" description="ADF-H" evidence="3">
    <location>
        <begin position="4"/>
        <end position="136"/>
    </location>
</feature>
<proteinExistence type="inferred from homology"/>
<feature type="non-terminal residue" evidence="4">
    <location>
        <position position="1"/>
    </location>
</feature>
<comment type="similarity">
    <text evidence="1">Belongs to the actin-binding proteins ADF family.</text>
</comment>
<dbReference type="PROSITE" id="PS51263">
    <property type="entry name" value="ADF_H"/>
    <property type="match status" value="1"/>
</dbReference>
<dbReference type="GO" id="GO:0003779">
    <property type="term" value="F:actin binding"/>
    <property type="evidence" value="ECO:0007669"/>
    <property type="project" value="UniProtKB-KW"/>
</dbReference>
<protein>
    <recommendedName>
        <fullName evidence="3">ADF-H domain-containing protein</fullName>
    </recommendedName>
</protein>
<evidence type="ECO:0000256" key="2">
    <source>
        <dbReference type="ARBA" id="ARBA00023203"/>
    </source>
</evidence>
<organism evidence="4 5">
    <name type="scientific">Coptis chinensis</name>
    <dbReference type="NCBI Taxonomy" id="261450"/>
    <lineage>
        <taxon>Eukaryota</taxon>
        <taxon>Viridiplantae</taxon>
        <taxon>Streptophyta</taxon>
        <taxon>Embryophyta</taxon>
        <taxon>Tracheophyta</taxon>
        <taxon>Spermatophyta</taxon>
        <taxon>Magnoliopsida</taxon>
        <taxon>Ranunculales</taxon>
        <taxon>Ranunculaceae</taxon>
        <taxon>Coptidoideae</taxon>
        <taxon>Coptis</taxon>
    </lineage>
</organism>
<dbReference type="AlphaFoldDB" id="A0A835M8V3"/>
<reference evidence="4 5" key="1">
    <citation type="submission" date="2020-10" db="EMBL/GenBank/DDBJ databases">
        <title>The Coptis chinensis genome and diversification of protoberbering-type alkaloids.</title>
        <authorList>
            <person name="Wang B."/>
            <person name="Shu S."/>
            <person name="Song C."/>
            <person name="Liu Y."/>
        </authorList>
    </citation>
    <scope>NUCLEOTIDE SEQUENCE [LARGE SCALE GENOMIC DNA]</scope>
    <source>
        <strain evidence="4">HL-2020</strain>
        <tissue evidence="4">Leaf</tissue>
    </source>
</reference>
<dbReference type="SUPFAM" id="SSF55753">
    <property type="entry name" value="Actin depolymerizing proteins"/>
    <property type="match status" value="1"/>
</dbReference>
<accession>A0A835M8V3</accession>
<evidence type="ECO:0000259" key="3">
    <source>
        <dbReference type="PROSITE" id="PS51263"/>
    </source>
</evidence>
<name>A0A835M8V3_9MAGN</name>
<dbReference type="Proteomes" id="UP000631114">
    <property type="component" value="Unassembled WGS sequence"/>
</dbReference>
<keyword evidence="2" id="KW-0009">Actin-binding</keyword>
<dbReference type="InterPro" id="IPR017904">
    <property type="entry name" value="ADF/Cofilin"/>
</dbReference>
<evidence type="ECO:0000313" key="4">
    <source>
        <dbReference type="EMBL" id="KAF9623933.1"/>
    </source>
</evidence>
<evidence type="ECO:0000313" key="5">
    <source>
        <dbReference type="Proteomes" id="UP000631114"/>
    </source>
</evidence>
<dbReference type="PANTHER" id="PTHR11913">
    <property type="entry name" value="COFILIN-RELATED"/>
    <property type="match status" value="1"/>
</dbReference>
<evidence type="ECO:0000256" key="1">
    <source>
        <dbReference type="ARBA" id="ARBA00006844"/>
    </source>
</evidence>
<dbReference type="EMBL" id="JADFTS010000001">
    <property type="protein sequence ID" value="KAF9623933.1"/>
    <property type="molecule type" value="Genomic_DNA"/>
</dbReference>